<proteinExistence type="predicted"/>
<dbReference type="InterPro" id="IPR050330">
    <property type="entry name" value="Bact_OuterMem_StrucFunc"/>
</dbReference>
<dbReference type="InterPro" id="IPR006664">
    <property type="entry name" value="OMP_bac"/>
</dbReference>
<accession>A0ABR9PEP1</accession>
<sequence>MTVTTPITSPFFDIPIVESSESAGEEYTDGEILPLTLISDDEGGTGRSDQETDEELSILLSSDVLFDLESSDLTSDADEIIEQVASEIDQSSSDTVTVEGHTDNQGTDAVNDPLSEERAESVESALAEQVTRDDVTFETEGHGSSDPVADNDTEEGQELNRRVTVTFEK</sequence>
<feature type="compositionally biased region" description="Basic and acidic residues" evidence="5">
    <location>
        <begin position="130"/>
        <end position="143"/>
    </location>
</feature>
<name>A0ABR9PEP1_9ACTN</name>
<dbReference type="PANTHER" id="PTHR30329">
    <property type="entry name" value="STATOR ELEMENT OF FLAGELLAR MOTOR COMPLEX"/>
    <property type="match status" value="1"/>
</dbReference>
<dbReference type="Pfam" id="PF00691">
    <property type="entry name" value="OmpA"/>
    <property type="match status" value="1"/>
</dbReference>
<dbReference type="Gene3D" id="3.30.1330.60">
    <property type="entry name" value="OmpA-like domain"/>
    <property type="match status" value="1"/>
</dbReference>
<evidence type="ECO:0000256" key="3">
    <source>
        <dbReference type="ARBA" id="ARBA00023237"/>
    </source>
</evidence>
<evidence type="ECO:0000313" key="8">
    <source>
        <dbReference type="Proteomes" id="UP000806528"/>
    </source>
</evidence>
<feature type="domain" description="OmpA-like" evidence="6">
    <location>
        <begin position="53"/>
        <end position="169"/>
    </location>
</feature>
<keyword evidence="2 4" id="KW-0472">Membrane</keyword>
<dbReference type="InterPro" id="IPR036737">
    <property type="entry name" value="OmpA-like_sf"/>
</dbReference>
<keyword evidence="3" id="KW-0998">Cell outer membrane</keyword>
<keyword evidence="8" id="KW-1185">Reference proteome</keyword>
<dbReference type="Proteomes" id="UP000806528">
    <property type="component" value="Unassembled WGS sequence"/>
</dbReference>
<reference evidence="7 8" key="1">
    <citation type="submission" date="2020-09" db="EMBL/GenBank/DDBJ databases">
        <title>Diversity and distribution of actinomycetes associated with coral in the coast of Hainan.</title>
        <authorList>
            <person name="Li F."/>
        </authorList>
    </citation>
    <scope>NUCLEOTIDE SEQUENCE [LARGE SCALE GENOMIC DNA]</scope>
    <source>
        <strain evidence="7 8">HNM0947</strain>
    </source>
</reference>
<dbReference type="SUPFAM" id="SSF103088">
    <property type="entry name" value="OmpA-like"/>
    <property type="match status" value="1"/>
</dbReference>
<gene>
    <name evidence="7" type="ORF">IDM40_26885</name>
</gene>
<organism evidence="7 8">
    <name type="scientific">Nocardiopsis coralli</name>
    <dbReference type="NCBI Taxonomy" id="2772213"/>
    <lineage>
        <taxon>Bacteria</taxon>
        <taxon>Bacillati</taxon>
        <taxon>Actinomycetota</taxon>
        <taxon>Actinomycetes</taxon>
        <taxon>Streptosporangiales</taxon>
        <taxon>Nocardiopsidaceae</taxon>
        <taxon>Nocardiopsis</taxon>
    </lineage>
</organism>
<comment type="caution">
    <text evidence="7">The sequence shown here is derived from an EMBL/GenBank/DDBJ whole genome shotgun (WGS) entry which is preliminary data.</text>
</comment>
<dbReference type="PROSITE" id="PS51123">
    <property type="entry name" value="OMPA_2"/>
    <property type="match status" value="1"/>
</dbReference>
<dbReference type="PRINTS" id="PR01021">
    <property type="entry name" value="OMPADOMAIN"/>
</dbReference>
<protein>
    <submittedName>
        <fullName evidence="7">OmpA family protein</fullName>
    </submittedName>
</protein>
<evidence type="ECO:0000256" key="5">
    <source>
        <dbReference type="SAM" id="MobiDB-lite"/>
    </source>
</evidence>
<dbReference type="CDD" id="cd07185">
    <property type="entry name" value="OmpA_C-like"/>
    <property type="match status" value="1"/>
</dbReference>
<evidence type="ECO:0000256" key="2">
    <source>
        <dbReference type="ARBA" id="ARBA00023136"/>
    </source>
</evidence>
<dbReference type="InterPro" id="IPR006665">
    <property type="entry name" value="OmpA-like"/>
</dbReference>
<feature type="region of interest" description="Disordered" evidence="5">
    <location>
        <begin position="86"/>
        <end position="169"/>
    </location>
</feature>
<comment type="subcellular location">
    <subcellularLocation>
        <location evidence="1">Cell outer membrane</location>
    </subcellularLocation>
</comment>
<evidence type="ECO:0000256" key="4">
    <source>
        <dbReference type="PROSITE-ProRule" id="PRU00473"/>
    </source>
</evidence>
<evidence type="ECO:0000259" key="6">
    <source>
        <dbReference type="PROSITE" id="PS51123"/>
    </source>
</evidence>
<evidence type="ECO:0000256" key="1">
    <source>
        <dbReference type="ARBA" id="ARBA00004442"/>
    </source>
</evidence>
<dbReference type="EMBL" id="JADBGI010000040">
    <property type="protein sequence ID" value="MBE3002298.1"/>
    <property type="molecule type" value="Genomic_DNA"/>
</dbReference>
<dbReference type="PANTHER" id="PTHR30329:SF21">
    <property type="entry name" value="LIPOPROTEIN YIAD-RELATED"/>
    <property type="match status" value="1"/>
</dbReference>
<evidence type="ECO:0000313" key="7">
    <source>
        <dbReference type="EMBL" id="MBE3002298.1"/>
    </source>
</evidence>